<keyword evidence="6" id="KW-0808">Transferase</keyword>
<dbReference type="InterPro" id="IPR001789">
    <property type="entry name" value="Sig_transdc_resp-reg_receiver"/>
</dbReference>
<proteinExistence type="predicted"/>
<comment type="catalytic activity">
    <reaction evidence="2">
        <text>2 GTP = 3',3'-c-di-GMP + 2 diphosphate</text>
        <dbReference type="Rhea" id="RHEA:24898"/>
        <dbReference type="ChEBI" id="CHEBI:33019"/>
        <dbReference type="ChEBI" id="CHEBI:37565"/>
        <dbReference type="ChEBI" id="CHEBI:58805"/>
        <dbReference type="EC" id="2.7.7.65"/>
    </reaction>
</comment>
<feature type="domain" description="Response regulatory" evidence="4">
    <location>
        <begin position="17"/>
        <end position="131"/>
    </location>
</feature>
<protein>
    <recommendedName>
        <fullName evidence="1">diguanylate cyclase</fullName>
        <ecNumber evidence="1">2.7.7.65</ecNumber>
    </recommendedName>
</protein>
<dbReference type="InterPro" id="IPR011006">
    <property type="entry name" value="CheY-like_superfamily"/>
</dbReference>
<feature type="domain" description="GGDEF" evidence="5">
    <location>
        <begin position="309"/>
        <end position="438"/>
    </location>
</feature>
<evidence type="ECO:0000259" key="5">
    <source>
        <dbReference type="PROSITE" id="PS50887"/>
    </source>
</evidence>
<dbReference type="PROSITE" id="PS50110">
    <property type="entry name" value="RESPONSE_REGULATORY"/>
    <property type="match status" value="1"/>
</dbReference>
<dbReference type="InterPro" id="IPR029787">
    <property type="entry name" value="Nucleotide_cyclase"/>
</dbReference>
<dbReference type="InterPro" id="IPR043128">
    <property type="entry name" value="Rev_trsase/Diguanyl_cyclase"/>
</dbReference>
<dbReference type="Gene3D" id="3.40.50.2300">
    <property type="match status" value="1"/>
</dbReference>
<dbReference type="EC" id="2.7.7.65" evidence="1"/>
<dbReference type="EMBL" id="BAAFGK010000004">
    <property type="protein sequence ID" value="GAB0056997.1"/>
    <property type="molecule type" value="Genomic_DNA"/>
</dbReference>
<keyword evidence="7" id="KW-1185">Reference proteome</keyword>
<dbReference type="SMART" id="SM00448">
    <property type="entry name" value="REC"/>
    <property type="match status" value="1"/>
</dbReference>
<evidence type="ECO:0000313" key="6">
    <source>
        <dbReference type="EMBL" id="GAB0056997.1"/>
    </source>
</evidence>
<dbReference type="InterPro" id="IPR000160">
    <property type="entry name" value="GGDEF_dom"/>
</dbReference>
<dbReference type="Proteomes" id="UP001628193">
    <property type="component" value="Unassembled WGS sequence"/>
</dbReference>
<name>A0ABQ0C7Y3_9PROT</name>
<keyword evidence="3" id="KW-0597">Phosphoprotein</keyword>
<dbReference type="Pfam" id="PF00072">
    <property type="entry name" value="Response_reg"/>
    <property type="match status" value="1"/>
</dbReference>
<dbReference type="PROSITE" id="PS50887">
    <property type="entry name" value="GGDEF"/>
    <property type="match status" value="1"/>
</dbReference>
<evidence type="ECO:0000256" key="2">
    <source>
        <dbReference type="ARBA" id="ARBA00034247"/>
    </source>
</evidence>
<sequence length="453" mass="51307">MSETSPIPESDFLSKLTVLYVEDDPDIHRLLDRVIQAHAGALVTARDGEEGLRLFELKRPDIIVTDILMPTLDGLEMTRLIRDLEPEIPIIVTTAHSDAEFFMRSIDLGIDRYVLKPTAPQTLLKALQHCAKALRHRRETESANRYVRFILDIQPNLLLVTEHERLEYINRAFLNLLGFQSLEQFLVSGARLGDRLLDRAGKPLVDPSASPNADHWLTTLLNVSQEHGVVHLRRADQPQGRVTPYAITFNALPELNRYIFSFSDVTHLEKEKQQLEIQAFTDALTGTCNRARLQGVLNAELRRSQRHELPLSVILCDIDHFKRINDRFGHQTGDDVLRQVSALMAANIRAEDVLARWGGEEFMIVSPQNDLESQRMLAEKLRGLIEATCIPTVGNITCSFGVAQRRDDDTIRDLTERADRALYVAKEGGRNRVEVAVNSEFGVTTAERRDNRA</sequence>
<dbReference type="NCBIfam" id="TIGR00254">
    <property type="entry name" value="GGDEF"/>
    <property type="match status" value="1"/>
</dbReference>
<dbReference type="CDD" id="cd17536">
    <property type="entry name" value="REC_YesN-like"/>
    <property type="match status" value="1"/>
</dbReference>
<dbReference type="RefSeq" id="WP_420904709.1">
    <property type="nucleotide sequence ID" value="NZ_BAAFGK010000004.1"/>
</dbReference>
<evidence type="ECO:0000256" key="1">
    <source>
        <dbReference type="ARBA" id="ARBA00012528"/>
    </source>
</evidence>
<feature type="modified residue" description="4-aspartylphosphate" evidence="3">
    <location>
        <position position="66"/>
    </location>
</feature>
<evidence type="ECO:0000259" key="4">
    <source>
        <dbReference type="PROSITE" id="PS50110"/>
    </source>
</evidence>
<dbReference type="Pfam" id="PF00990">
    <property type="entry name" value="GGDEF"/>
    <property type="match status" value="1"/>
</dbReference>
<dbReference type="PANTHER" id="PTHR45138:SF9">
    <property type="entry name" value="DIGUANYLATE CYCLASE DGCM-RELATED"/>
    <property type="match status" value="1"/>
</dbReference>
<dbReference type="InterPro" id="IPR050469">
    <property type="entry name" value="Diguanylate_Cyclase"/>
</dbReference>
<dbReference type="GO" id="GO:0004673">
    <property type="term" value="F:protein histidine kinase activity"/>
    <property type="evidence" value="ECO:0007669"/>
    <property type="project" value="UniProtKB-EC"/>
</dbReference>
<dbReference type="SUPFAM" id="SSF55073">
    <property type="entry name" value="Nucleotide cyclase"/>
    <property type="match status" value="1"/>
</dbReference>
<dbReference type="SMART" id="SM00267">
    <property type="entry name" value="GGDEF"/>
    <property type="match status" value="1"/>
</dbReference>
<dbReference type="PANTHER" id="PTHR45138">
    <property type="entry name" value="REGULATORY COMPONENTS OF SENSORY TRANSDUCTION SYSTEM"/>
    <property type="match status" value="1"/>
</dbReference>
<dbReference type="SUPFAM" id="SSF52172">
    <property type="entry name" value="CheY-like"/>
    <property type="match status" value="1"/>
</dbReference>
<reference evidence="6 7" key="1">
    <citation type="submission" date="2024-09" db="EMBL/GenBank/DDBJ databases">
        <title>Draft genome sequence of Candidatus Magnetaquicoccaceae bacterium FCR-1.</title>
        <authorList>
            <person name="Shimoshige H."/>
            <person name="Shimamura S."/>
            <person name="Taoka A."/>
            <person name="Kobayashi H."/>
            <person name="Maekawa T."/>
        </authorList>
    </citation>
    <scope>NUCLEOTIDE SEQUENCE [LARGE SCALE GENOMIC DNA]</scope>
    <source>
        <strain evidence="6 7">FCR-1</strain>
    </source>
</reference>
<gene>
    <name evidence="6" type="primary">rcsC_35</name>
    <name evidence="6" type="ORF">SIID45300_01315</name>
</gene>
<evidence type="ECO:0000256" key="3">
    <source>
        <dbReference type="PROSITE-ProRule" id="PRU00169"/>
    </source>
</evidence>
<dbReference type="CDD" id="cd01949">
    <property type="entry name" value="GGDEF"/>
    <property type="match status" value="1"/>
</dbReference>
<evidence type="ECO:0000313" key="7">
    <source>
        <dbReference type="Proteomes" id="UP001628193"/>
    </source>
</evidence>
<keyword evidence="6" id="KW-0418">Kinase</keyword>
<organism evidence="6 7">
    <name type="scientific">Candidatus Magnetaquiglobus chichijimensis</name>
    <dbReference type="NCBI Taxonomy" id="3141448"/>
    <lineage>
        <taxon>Bacteria</taxon>
        <taxon>Pseudomonadati</taxon>
        <taxon>Pseudomonadota</taxon>
        <taxon>Magnetococcia</taxon>
        <taxon>Magnetococcales</taxon>
        <taxon>Candidatus Magnetaquicoccaceae</taxon>
        <taxon>Candidatus Magnetaquiglobus</taxon>
    </lineage>
</organism>
<comment type="caution">
    <text evidence="6">The sequence shown here is derived from an EMBL/GenBank/DDBJ whole genome shotgun (WGS) entry which is preliminary data.</text>
</comment>
<dbReference type="Gene3D" id="3.30.70.270">
    <property type="match status" value="1"/>
</dbReference>
<accession>A0ABQ0C7Y3</accession>